<sequence length="157" mass="15799">MRHRPSQTRRGGFTLIELLVTLSIGVVIAGMAYPSFSGLIGTMRAKTVGTDLYAALLRARSEAIKRNASVTLSPVSGAWTNGWSITDPASGNAIDAHAATRGVSITGPTSVTYGPAGRSTASAAASFAVAVSSGGGNASCVSVSLSGQPLLNRGSSC</sequence>
<comment type="similarity">
    <text evidence="9">Belongs to the GSP H family.</text>
</comment>
<proteinExistence type="inferred from homology"/>
<dbReference type="RefSeq" id="WP_200591779.1">
    <property type="nucleotide sequence ID" value="NZ_JAEPBG010000003.1"/>
</dbReference>
<reference evidence="13" key="1">
    <citation type="submission" date="2021-01" db="EMBL/GenBank/DDBJ databases">
        <title>Genome sequence of strain Noviherbaspirillum sp. DKR-6.</title>
        <authorList>
            <person name="Chaudhary D.K."/>
        </authorList>
    </citation>
    <scope>NUCLEOTIDE SEQUENCE</scope>
    <source>
        <strain evidence="13">DKR-6</strain>
    </source>
</reference>
<dbReference type="PROSITE" id="PS00409">
    <property type="entry name" value="PROKAR_NTER_METHYL"/>
    <property type="match status" value="1"/>
</dbReference>
<evidence type="ECO:0000256" key="11">
    <source>
        <dbReference type="SAM" id="Phobius"/>
    </source>
</evidence>
<keyword evidence="3" id="KW-1003">Cell membrane</keyword>
<evidence type="ECO:0000256" key="5">
    <source>
        <dbReference type="ARBA" id="ARBA00022519"/>
    </source>
</evidence>
<dbReference type="SUPFAM" id="SSF54523">
    <property type="entry name" value="Pili subunits"/>
    <property type="match status" value="1"/>
</dbReference>
<keyword evidence="4" id="KW-0488">Methylation</keyword>
<dbReference type="GO" id="GO:0015627">
    <property type="term" value="C:type II protein secretion system complex"/>
    <property type="evidence" value="ECO:0007669"/>
    <property type="project" value="InterPro"/>
</dbReference>
<evidence type="ECO:0000256" key="1">
    <source>
        <dbReference type="ARBA" id="ARBA00004377"/>
    </source>
</evidence>
<dbReference type="Gene3D" id="3.55.40.10">
    <property type="entry name" value="minor pseudopilin epsh domain"/>
    <property type="match status" value="1"/>
</dbReference>
<evidence type="ECO:0000256" key="6">
    <source>
        <dbReference type="ARBA" id="ARBA00022692"/>
    </source>
</evidence>
<evidence type="ECO:0000313" key="14">
    <source>
        <dbReference type="Proteomes" id="UP000622890"/>
    </source>
</evidence>
<dbReference type="InterPro" id="IPR012902">
    <property type="entry name" value="N_methyl_site"/>
</dbReference>
<accession>A0A934STP3</accession>
<dbReference type="GO" id="GO:0005886">
    <property type="term" value="C:plasma membrane"/>
    <property type="evidence" value="ECO:0007669"/>
    <property type="project" value="UniProtKB-SubCell"/>
</dbReference>
<keyword evidence="6 11" id="KW-0812">Transmembrane</keyword>
<comment type="caution">
    <text evidence="13">The sequence shown here is derived from an EMBL/GenBank/DDBJ whole genome shotgun (WGS) entry which is preliminary data.</text>
</comment>
<evidence type="ECO:0000313" key="13">
    <source>
        <dbReference type="EMBL" id="MBK4735018.1"/>
    </source>
</evidence>
<dbReference type="GO" id="GO:0015628">
    <property type="term" value="P:protein secretion by the type II secretion system"/>
    <property type="evidence" value="ECO:0007669"/>
    <property type="project" value="InterPro"/>
</dbReference>
<evidence type="ECO:0000256" key="8">
    <source>
        <dbReference type="ARBA" id="ARBA00023136"/>
    </source>
</evidence>
<gene>
    <name evidence="13" type="ORF">JJB74_10400</name>
</gene>
<feature type="domain" description="General secretion pathway GspH" evidence="12">
    <location>
        <begin position="51"/>
        <end position="147"/>
    </location>
</feature>
<keyword evidence="14" id="KW-1185">Reference proteome</keyword>
<dbReference type="NCBIfam" id="TIGR02532">
    <property type="entry name" value="IV_pilin_GFxxxE"/>
    <property type="match status" value="1"/>
</dbReference>
<evidence type="ECO:0000256" key="7">
    <source>
        <dbReference type="ARBA" id="ARBA00022989"/>
    </source>
</evidence>
<keyword evidence="8 11" id="KW-0472">Membrane</keyword>
<dbReference type="Pfam" id="PF07963">
    <property type="entry name" value="N_methyl"/>
    <property type="match status" value="1"/>
</dbReference>
<evidence type="ECO:0000256" key="3">
    <source>
        <dbReference type="ARBA" id="ARBA00022475"/>
    </source>
</evidence>
<dbReference type="Proteomes" id="UP000622890">
    <property type="component" value="Unassembled WGS sequence"/>
</dbReference>
<dbReference type="InterPro" id="IPR022346">
    <property type="entry name" value="T2SS_GspH"/>
</dbReference>
<organism evidence="13 14">
    <name type="scientific">Noviherbaspirillum pedocola</name>
    <dbReference type="NCBI Taxonomy" id="2801341"/>
    <lineage>
        <taxon>Bacteria</taxon>
        <taxon>Pseudomonadati</taxon>
        <taxon>Pseudomonadota</taxon>
        <taxon>Betaproteobacteria</taxon>
        <taxon>Burkholderiales</taxon>
        <taxon>Oxalobacteraceae</taxon>
        <taxon>Noviherbaspirillum</taxon>
    </lineage>
</organism>
<name>A0A934STP3_9BURK</name>
<dbReference type="Pfam" id="PF12019">
    <property type="entry name" value="GspH"/>
    <property type="match status" value="1"/>
</dbReference>
<keyword evidence="7 11" id="KW-1133">Transmembrane helix</keyword>
<evidence type="ECO:0000259" key="12">
    <source>
        <dbReference type="Pfam" id="PF12019"/>
    </source>
</evidence>
<protein>
    <recommendedName>
        <fullName evidence="2">Type II secretion system protein H</fullName>
    </recommendedName>
    <alternativeName>
        <fullName evidence="10">General secretion pathway protein H</fullName>
    </alternativeName>
</protein>
<comment type="subcellular location">
    <subcellularLocation>
        <location evidence="1">Cell inner membrane</location>
        <topology evidence="1">Single-pass membrane protein</topology>
    </subcellularLocation>
</comment>
<feature type="transmembrane region" description="Helical" evidence="11">
    <location>
        <begin position="12"/>
        <end position="33"/>
    </location>
</feature>
<keyword evidence="5" id="KW-0997">Cell inner membrane</keyword>
<dbReference type="EMBL" id="JAEPBG010000003">
    <property type="protein sequence ID" value="MBK4735018.1"/>
    <property type="molecule type" value="Genomic_DNA"/>
</dbReference>
<evidence type="ECO:0000256" key="9">
    <source>
        <dbReference type="ARBA" id="ARBA00025772"/>
    </source>
</evidence>
<dbReference type="InterPro" id="IPR045584">
    <property type="entry name" value="Pilin-like"/>
</dbReference>
<evidence type="ECO:0000256" key="10">
    <source>
        <dbReference type="ARBA" id="ARBA00030775"/>
    </source>
</evidence>
<evidence type="ECO:0000256" key="4">
    <source>
        <dbReference type="ARBA" id="ARBA00022481"/>
    </source>
</evidence>
<evidence type="ECO:0000256" key="2">
    <source>
        <dbReference type="ARBA" id="ARBA00021549"/>
    </source>
</evidence>
<dbReference type="AlphaFoldDB" id="A0A934STP3"/>